<gene>
    <name evidence="1" type="ORF">LCGC14_2912760</name>
</gene>
<accession>A0A0F8XR62</accession>
<name>A0A0F8XR62_9ZZZZ</name>
<evidence type="ECO:0000313" key="1">
    <source>
        <dbReference type="EMBL" id="KKK71552.1"/>
    </source>
</evidence>
<reference evidence="1" key="1">
    <citation type="journal article" date="2015" name="Nature">
        <title>Complex archaea that bridge the gap between prokaryotes and eukaryotes.</title>
        <authorList>
            <person name="Spang A."/>
            <person name="Saw J.H."/>
            <person name="Jorgensen S.L."/>
            <person name="Zaremba-Niedzwiedzka K."/>
            <person name="Martijn J."/>
            <person name="Lind A.E."/>
            <person name="van Eijk R."/>
            <person name="Schleper C."/>
            <person name="Guy L."/>
            <person name="Ettema T.J."/>
        </authorList>
    </citation>
    <scope>NUCLEOTIDE SEQUENCE</scope>
</reference>
<comment type="caution">
    <text evidence="1">The sequence shown here is derived from an EMBL/GenBank/DDBJ whole genome shotgun (WGS) entry which is preliminary data.</text>
</comment>
<proteinExistence type="predicted"/>
<dbReference type="AlphaFoldDB" id="A0A0F8XR62"/>
<organism evidence="1">
    <name type="scientific">marine sediment metagenome</name>
    <dbReference type="NCBI Taxonomy" id="412755"/>
    <lineage>
        <taxon>unclassified sequences</taxon>
        <taxon>metagenomes</taxon>
        <taxon>ecological metagenomes</taxon>
    </lineage>
</organism>
<sequence>MNVNDLVLVQGLRDTRATPGP</sequence>
<feature type="non-terminal residue" evidence="1">
    <location>
        <position position="21"/>
    </location>
</feature>
<dbReference type="EMBL" id="LAZR01057681">
    <property type="protein sequence ID" value="KKK71552.1"/>
    <property type="molecule type" value="Genomic_DNA"/>
</dbReference>
<protein>
    <submittedName>
        <fullName evidence="1">Uncharacterized protein</fullName>
    </submittedName>
</protein>